<gene>
    <name evidence="1" type="ORF">UFOPK2582_01664</name>
    <name evidence="2" type="ORF">UFOPK3046_00469</name>
    <name evidence="3" type="ORF">UFOPK3914_00068</name>
    <name evidence="4" type="ORF">UFOPK4173_00365</name>
</gene>
<dbReference type="AlphaFoldDB" id="A0A6J6QWV1"/>
<name>A0A6J6QWV1_9ZZZZ</name>
<evidence type="ECO:0000313" key="3">
    <source>
        <dbReference type="EMBL" id="CAB4968288.1"/>
    </source>
</evidence>
<dbReference type="EMBL" id="CAFBPW010000025">
    <property type="protein sequence ID" value="CAB5028125.1"/>
    <property type="molecule type" value="Genomic_DNA"/>
</dbReference>
<protein>
    <submittedName>
        <fullName evidence="1">Unannotated protein</fullName>
    </submittedName>
</protein>
<evidence type="ECO:0000313" key="1">
    <source>
        <dbReference type="EMBL" id="CAB4715927.1"/>
    </source>
</evidence>
<evidence type="ECO:0000313" key="4">
    <source>
        <dbReference type="EMBL" id="CAB5028125.1"/>
    </source>
</evidence>
<reference evidence="1" key="1">
    <citation type="submission" date="2020-05" db="EMBL/GenBank/DDBJ databases">
        <authorList>
            <person name="Chiriac C."/>
            <person name="Salcher M."/>
            <person name="Ghai R."/>
            <person name="Kavagutti S V."/>
        </authorList>
    </citation>
    <scope>NUCLEOTIDE SEQUENCE</scope>
</reference>
<proteinExistence type="predicted"/>
<dbReference type="EMBL" id="CAEZXS010000274">
    <property type="protein sequence ID" value="CAB4715927.1"/>
    <property type="molecule type" value="Genomic_DNA"/>
</dbReference>
<organism evidence="1">
    <name type="scientific">freshwater metagenome</name>
    <dbReference type="NCBI Taxonomy" id="449393"/>
    <lineage>
        <taxon>unclassified sequences</taxon>
        <taxon>metagenomes</taxon>
        <taxon>ecological metagenomes</taxon>
    </lineage>
</organism>
<dbReference type="EMBL" id="CAFAAQ010000026">
    <property type="protein sequence ID" value="CAB4799423.1"/>
    <property type="molecule type" value="Genomic_DNA"/>
</dbReference>
<sequence length="64" mass="6962">MFAVAVTLAVLVASMALIYLATQKLSQASEELRDSQFVPAVQVAEELRHASDELSSKVDERIKG</sequence>
<dbReference type="EMBL" id="CAFBOG010000003">
    <property type="protein sequence ID" value="CAB4968288.1"/>
    <property type="molecule type" value="Genomic_DNA"/>
</dbReference>
<accession>A0A6J6QWV1</accession>
<evidence type="ECO:0000313" key="2">
    <source>
        <dbReference type="EMBL" id="CAB4799423.1"/>
    </source>
</evidence>